<keyword evidence="3" id="KW-0479">Metal-binding</keyword>
<reference evidence="5 6" key="1">
    <citation type="submission" date="2015-12" db="EMBL/GenBank/DDBJ databases">
        <title>The genome of Folsomia candida.</title>
        <authorList>
            <person name="Faddeeva A."/>
            <person name="Derks M.F."/>
            <person name="Anvar Y."/>
            <person name="Smit S."/>
            <person name="Van Straalen N."/>
            <person name="Roelofs D."/>
        </authorList>
    </citation>
    <scope>NUCLEOTIDE SEQUENCE [LARGE SCALE GENOMIC DNA]</scope>
    <source>
        <strain evidence="5 6">VU population</strain>
        <tissue evidence="5">Whole body</tissue>
    </source>
</reference>
<dbReference type="Pfam" id="PF02146">
    <property type="entry name" value="SIR2"/>
    <property type="match status" value="1"/>
</dbReference>
<feature type="active site" description="Proton acceptor" evidence="3">
    <location>
        <position position="127"/>
    </location>
</feature>
<protein>
    <submittedName>
        <fullName evidence="5">NAD-dependent protein deacylase sirtuin-5, mitochondrial</fullName>
    </submittedName>
</protein>
<keyword evidence="6" id="KW-1185">Reference proteome</keyword>
<dbReference type="Gene3D" id="3.30.1600.10">
    <property type="entry name" value="SIR2/SIRT2 'Small Domain"/>
    <property type="match status" value="1"/>
</dbReference>
<dbReference type="Gene3D" id="3.40.50.1220">
    <property type="entry name" value="TPP-binding domain"/>
    <property type="match status" value="1"/>
</dbReference>
<dbReference type="STRING" id="158441.A0A226D8G6"/>
<sequence>MTAQPSTSISEFQKVFQSSKFIVVLTGAGISAESGIPTFRGEGAYWRGFSIEDIAMMSKFTSDPSLVWELYHFRREVVFPKIPNVAHTTLTEVQERLQSEGKTLKIITQNIDELHTRAGSKDVIELHGTLFKTRCINPNCAHVADNYDSPICPALDGKGCPDKDTPDAAIPPENLPRCVKCSGLVRPHIIWFDEDPTDEDMKTTYEWLDKCDLMMIIGTSSIVPPANEFGPYVAKRGVPVAEFNLEHTPATLGYQFHISGPCGTTLPNALKK</sequence>
<dbReference type="GO" id="GO:0070403">
    <property type="term" value="F:NAD+ binding"/>
    <property type="evidence" value="ECO:0007669"/>
    <property type="project" value="InterPro"/>
</dbReference>
<name>A0A226D8G6_FOLCA</name>
<evidence type="ECO:0000313" key="5">
    <source>
        <dbReference type="EMBL" id="OXA40546.1"/>
    </source>
</evidence>
<dbReference type="InterPro" id="IPR050134">
    <property type="entry name" value="NAD-dep_sirtuin_deacylases"/>
</dbReference>
<dbReference type="Proteomes" id="UP000198287">
    <property type="component" value="Unassembled WGS sequence"/>
</dbReference>
<feature type="domain" description="Deacetylase sirtuin-type" evidence="4">
    <location>
        <begin position="2"/>
        <end position="272"/>
    </location>
</feature>
<dbReference type="OMA" id="LIHMHGE"/>
<keyword evidence="1" id="KW-0808">Transferase</keyword>
<organism evidence="5 6">
    <name type="scientific">Folsomia candida</name>
    <name type="common">Springtail</name>
    <dbReference type="NCBI Taxonomy" id="158441"/>
    <lineage>
        <taxon>Eukaryota</taxon>
        <taxon>Metazoa</taxon>
        <taxon>Ecdysozoa</taxon>
        <taxon>Arthropoda</taxon>
        <taxon>Hexapoda</taxon>
        <taxon>Collembola</taxon>
        <taxon>Entomobryomorpha</taxon>
        <taxon>Isotomoidea</taxon>
        <taxon>Isotomidae</taxon>
        <taxon>Proisotominae</taxon>
        <taxon>Folsomia</taxon>
    </lineage>
</organism>
<comment type="caution">
    <text evidence="5">The sequence shown here is derived from an EMBL/GenBank/DDBJ whole genome shotgun (WGS) entry which is preliminary data.</text>
</comment>
<dbReference type="AlphaFoldDB" id="A0A226D8G6"/>
<feature type="binding site" evidence="3">
    <location>
        <position position="135"/>
    </location>
    <ligand>
        <name>Zn(2+)</name>
        <dbReference type="ChEBI" id="CHEBI:29105"/>
    </ligand>
</feature>
<feature type="binding site" evidence="3">
    <location>
        <position position="178"/>
    </location>
    <ligand>
        <name>Zn(2+)</name>
        <dbReference type="ChEBI" id="CHEBI:29105"/>
    </ligand>
</feature>
<dbReference type="GO" id="GO:0017136">
    <property type="term" value="F:histone deacetylase activity, NAD-dependent"/>
    <property type="evidence" value="ECO:0007669"/>
    <property type="project" value="TreeGrafter"/>
</dbReference>
<dbReference type="GO" id="GO:0046872">
    <property type="term" value="F:metal ion binding"/>
    <property type="evidence" value="ECO:0007669"/>
    <property type="project" value="UniProtKB-KW"/>
</dbReference>
<dbReference type="InterPro" id="IPR026590">
    <property type="entry name" value="Ssirtuin_cat_dom"/>
</dbReference>
<gene>
    <name evidence="5" type="ORF">Fcan01_24766</name>
</gene>
<dbReference type="PANTHER" id="PTHR11085">
    <property type="entry name" value="NAD-DEPENDENT PROTEIN DEACYLASE SIRTUIN-5, MITOCHONDRIAL-RELATED"/>
    <property type="match status" value="1"/>
</dbReference>
<dbReference type="SUPFAM" id="SSF52467">
    <property type="entry name" value="DHS-like NAD/FAD-binding domain"/>
    <property type="match status" value="1"/>
</dbReference>
<feature type="binding site" evidence="3">
    <location>
        <position position="140"/>
    </location>
    <ligand>
        <name>Zn(2+)</name>
        <dbReference type="ChEBI" id="CHEBI:29105"/>
    </ligand>
</feature>
<dbReference type="GO" id="GO:0005634">
    <property type="term" value="C:nucleus"/>
    <property type="evidence" value="ECO:0007669"/>
    <property type="project" value="TreeGrafter"/>
</dbReference>
<dbReference type="PANTHER" id="PTHR11085:SF10">
    <property type="entry name" value="NAD-DEPENDENT PROTEIN DEACYLASE SIRTUIN-5, MITOCHONDRIAL-RELATED"/>
    <property type="match status" value="1"/>
</dbReference>
<proteinExistence type="predicted"/>
<keyword evidence="2" id="KW-0520">NAD</keyword>
<keyword evidence="3" id="KW-0862">Zinc</keyword>
<dbReference type="InterPro" id="IPR003000">
    <property type="entry name" value="Sirtuin"/>
</dbReference>
<evidence type="ECO:0000256" key="1">
    <source>
        <dbReference type="ARBA" id="ARBA00022679"/>
    </source>
</evidence>
<dbReference type="OrthoDB" id="424302at2759"/>
<feature type="binding site" evidence="3">
    <location>
        <position position="181"/>
    </location>
    <ligand>
        <name>Zn(2+)</name>
        <dbReference type="ChEBI" id="CHEBI:29105"/>
    </ligand>
</feature>
<accession>A0A226D8G6</accession>
<dbReference type="PROSITE" id="PS50305">
    <property type="entry name" value="SIRTUIN"/>
    <property type="match status" value="1"/>
</dbReference>
<evidence type="ECO:0000256" key="2">
    <source>
        <dbReference type="ARBA" id="ARBA00023027"/>
    </source>
</evidence>
<dbReference type="EMBL" id="LNIX01000033">
    <property type="protein sequence ID" value="OXA40546.1"/>
    <property type="molecule type" value="Genomic_DNA"/>
</dbReference>
<dbReference type="InterPro" id="IPR029035">
    <property type="entry name" value="DHS-like_NAD/FAD-binding_dom"/>
</dbReference>
<dbReference type="InterPro" id="IPR026591">
    <property type="entry name" value="Sirtuin_cat_small_dom_sf"/>
</dbReference>
<evidence type="ECO:0000256" key="3">
    <source>
        <dbReference type="PROSITE-ProRule" id="PRU00236"/>
    </source>
</evidence>
<evidence type="ECO:0000313" key="6">
    <source>
        <dbReference type="Proteomes" id="UP000198287"/>
    </source>
</evidence>
<evidence type="ECO:0000259" key="4">
    <source>
        <dbReference type="PROSITE" id="PS50305"/>
    </source>
</evidence>